<comment type="caution">
    <text evidence="3">The sequence shown here is derived from an EMBL/GenBank/DDBJ whole genome shotgun (WGS) entry which is preliminary data.</text>
</comment>
<feature type="region of interest" description="Disordered" evidence="1">
    <location>
        <begin position="27"/>
        <end position="124"/>
    </location>
</feature>
<sequence>MHRSTTTAALLVTVTLSALSGCMTVAGSAVPGSPPDTAPSRPSAPRPDGSGRPRVVQAPAREALELAGPSQPQQPAAPAAPDRAAGAPPQANRQPPAPPRARSYPNSPRRSHVGVPDFAQPGAKAPDVCAIGKQYGGWGVGSPESLICGQAYGH</sequence>
<feature type="signal peptide" evidence="2">
    <location>
        <begin position="1"/>
        <end position="20"/>
    </location>
</feature>
<keyword evidence="3" id="KW-0449">Lipoprotein</keyword>
<keyword evidence="2" id="KW-0732">Signal</keyword>
<dbReference type="AlphaFoldDB" id="A0A918J3B2"/>
<protein>
    <submittedName>
        <fullName evidence="3">Lipoprotein</fullName>
    </submittedName>
</protein>
<proteinExistence type="predicted"/>
<organism evidence="3 4">
    <name type="scientific">Streptomyces lucensis JCM 4490</name>
    <dbReference type="NCBI Taxonomy" id="1306176"/>
    <lineage>
        <taxon>Bacteria</taxon>
        <taxon>Bacillati</taxon>
        <taxon>Actinomycetota</taxon>
        <taxon>Actinomycetes</taxon>
        <taxon>Kitasatosporales</taxon>
        <taxon>Streptomycetaceae</taxon>
        <taxon>Streptomyces</taxon>
    </lineage>
</organism>
<evidence type="ECO:0000256" key="1">
    <source>
        <dbReference type="SAM" id="MobiDB-lite"/>
    </source>
</evidence>
<dbReference type="Proteomes" id="UP000620224">
    <property type="component" value="Unassembled WGS sequence"/>
</dbReference>
<feature type="compositionally biased region" description="Low complexity" evidence="1">
    <location>
        <begin position="67"/>
        <end position="108"/>
    </location>
</feature>
<accession>A0A918J3B2</accession>
<evidence type="ECO:0000313" key="4">
    <source>
        <dbReference type="Proteomes" id="UP000620224"/>
    </source>
</evidence>
<dbReference type="EMBL" id="BMUE01000003">
    <property type="protein sequence ID" value="GGW44956.1"/>
    <property type="molecule type" value="Genomic_DNA"/>
</dbReference>
<feature type="chain" id="PRO_5039302331" evidence="2">
    <location>
        <begin position="21"/>
        <end position="154"/>
    </location>
</feature>
<feature type="compositionally biased region" description="Pro residues" evidence="1">
    <location>
        <begin position="32"/>
        <end position="45"/>
    </location>
</feature>
<reference evidence="3" key="1">
    <citation type="journal article" date="2014" name="Int. J. Syst. Evol. Microbiol.">
        <title>Complete genome sequence of Corynebacterium casei LMG S-19264T (=DSM 44701T), isolated from a smear-ripened cheese.</title>
        <authorList>
            <consortium name="US DOE Joint Genome Institute (JGI-PGF)"/>
            <person name="Walter F."/>
            <person name="Albersmeier A."/>
            <person name="Kalinowski J."/>
            <person name="Ruckert C."/>
        </authorList>
    </citation>
    <scope>NUCLEOTIDE SEQUENCE</scope>
    <source>
        <strain evidence="3">JCM 4490</strain>
    </source>
</reference>
<dbReference type="PROSITE" id="PS51257">
    <property type="entry name" value="PROKAR_LIPOPROTEIN"/>
    <property type="match status" value="1"/>
</dbReference>
<gene>
    <name evidence="3" type="ORF">GCM10010503_22410</name>
</gene>
<evidence type="ECO:0000313" key="3">
    <source>
        <dbReference type="EMBL" id="GGW44956.1"/>
    </source>
</evidence>
<name>A0A918J3B2_9ACTN</name>
<keyword evidence="4" id="KW-1185">Reference proteome</keyword>
<dbReference type="RefSeq" id="WP_190015036.1">
    <property type="nucleotide sequence ID" value="NZ_BMUE01000003.1"/>
</dbReference>
<reference evidence="3" key="2">
    <citation type="submission" date="2020-09" db="EMBL/GenBank/DDBJ databases">
        <authorList>
            <person name="Sun Q."/>
            <person name="Ohkuma M."/>
        </authorList>
    </citation>
    <scope>NUCLEOTIDE SEQUENCE</scope>
    <source>
        <strain evidence="3">JCM 4490</strain>
    </source>
</reference>
<evidence type="ECO:0000256" key="2">
    <source>
        <dbReference type="SAM" id="SignalP"/>
    </source>
</evidence>